<dbReference type="SUPFAM" id="SSF52743">
    <property type="entry name" value="Subtilisin-like"/>
    <property type="match status" value="1"/>
</dbReference>
<feature type="domain" description="Peptidase S53" evidence="10">
    <location>
        <begin position="158"/>
        <end position="510"/>
    </location>
</feature>
<keyword evidence="3" id="KW-0645">Protease</keyword>
<dbReference type="InterPro" id="IPR050819">
    <property type="entry name" value="Tripeptidyl-peptidase_I"/>
</dbReference>
<dbReference type="CDD" id="cd04056">
    <property type="entry name" value="Peptidases_S53"/>
    <property type="match status" value="1"/>
</dbReference>
<accession>A0AAV5ARK5</accession>
<keyword evidence="12" id="KW-1185">Reference proteome</keyword>
<evidence type="ECO:0000256" key="9">
    <source>
        <dbReference type="PROSITE-ProRule" id="PRU01032"/>
    </source>
</evidence>
<evidence type="ECO:0000256" key="1">
    <source>
        <dbReference type="ARBA" id="ARBA00001913"/>
    </source>
</evidence>
<dbReference type="GO" id="GO:0004252">
    <property type="term" value="F:serine-type endopeptidase activity"/>
    <property type="evidence" value="ECO:0007669"/>
    <property type="project" value="InterPro"/>
</dbReference>
<keyword evidence="7" id="KW-0106">Calcium</keyword>
<dbReference type="Pfam" id="PF09286">
    <property type="entry name" value="Pro-kuma_activ"/>
    <property type="match status" value="1"/>
</dbReference>
<evidence type="ECO:0000256" key="5">
    <source>
        <dbReference type="ARBA" id="ARBA00022801"/>
    </source>
</evidence>
<gene>
    <name evidence="11" type="ORF">Clacol_010438</name>
</gene>
<comment type="cofactor">
    <cofactor evidence="1">
        <name>Ca(2+)</name>
        <dbReference type="ChEBI" id="CHEBI:29108"/>
    </cofactor>
</comment>
<dbReference type="EMBL" id="BPWL01000013">
    <property type="protein sequence ID" value="GJJ16158.1"/>
    <property type="molecule type" value="Genomic_DNA"/>
</dbReference>
<evidence type="ECO:0000256" key="4">
    <source>
        <dbReference type="ARBA" id="ARBA00022723"/>
    </source>
</evidence>
<dbReference type="Proteomes" id="UP001050691">
    <property type="component" value="Unassembled WGS sequence"/>
</dbReference>
<evidence type="ECO:0000256" key="2">
    <source>
        <dbReference type="ARBA" id="ARBA00004239"/>
    </source>
</evidence>
<reference evidence="11" key="1">
    <citation type="submission" date="2021-10" db="EMBL/GenBank/DDBJ databases">
        <title>De novo Genome Assembly of Clathrus columnatus (Basidiomycota, Fungi) Using Illumina and Nanopore Sequence Data.</title>
        <authorList>
            <person name="Ogiso-Tanaka E."/>
            <person name="Itagaki H."/>
            <person name="Hosoya T."/>
            <person name="Hosaka K."/>
        </authorList>
    </citation>
    <scope>NUCLEOTIDE SEQUENCE</scope>
    <source>
        <strain evidence="11">MO-923</strain>
    </source>
</reference>
<evidence type="ECO:0000256" key="7">
    <source>
        <dbReference type="ARBA" id="ARBA00022837"/>
    </source>
</evidence>
<dbReference type="GO" id="GO:0008240">
    <property type="term" value="F:tripeptidyl-peptidase activity"/>
    <property type="evidence" value="ECO:0007669"/>
    <property type="project" value="TreeGrafter"/>
</dbReference>
<evidence type="ECO:0000259" key="10">
    <source>
        <dbReference type="PROSITE" id="PS51695"/>
    </source>
</evidence>
<dbReference type="InterPro" id="IPR015366">
    <property type="entry name" value="S53_propep"/>
</dbReference>
<keyword evidence="8" id="KW-0865">Zymogen</keyword>
<evidence type="ECO:0000256" key="8">
    <source>
        <dbReference type="ARBA" id="ARBA00023145"/>
    </source>
</evidence>
<keyword evidence="5" id="KW-0378">Hydrolase</keyword>
<sequence length="516" mass="55747">MSGLEAELYAVSDPLSSRYGQHLIKSEVDSFVRPSSEATIMVNSWLSSHGVKTESKSSAGHLLTVQIPVEKANKILNTSFISITHAASNQSIIRAVEYSLPPGLSDHMHSVRPILASLTTQNNRPSSVSLRRKRTVPPETIPRRRDAINDPGQGCDQGITLGCIQKTYNIPSDVTAQGPVGKVAILGLNGDSLYAPDIANYLKVVRPNINLASTQVEMIYDPDMRIVDLSPDTPGITLQVQTLLGINPHTAFEVYLKSDPETNVEFAEAVLNILNSILAKDDLPAVITLSYFRDEDSTDVNFVKTAQSVCDAITQLGTRGVTVLVHSGTSVTHPTFPSTCPHVTSVGSTRSSGTEVADGLGGGFSNIYPRPTYQNNAVAGYLDKIGSTNQGQFNLSNRGFPDVAAYGENLWVVEDGSGMFSGFLLPAPQVFGAVITYLNTQRQSEGRSPLGFINPLVYANPSAFNDITQGDNNSFPVRHGAVRLGCGDWAGITKLRNFIKDSMMFIFIGHLIIHLE</sequence>
<dbReference type="PANTHER" id="PTHR14218:SF15">
    <property type="entry name" value="TRIPEPTIDYL-PEPTIDASE 1"/>
    <property type="match status" value="1"/>
</dbReference>
<dbReference type="CDD" id="cd11377">
    <property type="entry name" value="Pro-peptidase_S53"/>
    <property type="match status" value="1"/>
</dbReference>
<dbReference type="GO" id="GO:0006508">
    <property type="term" value="P:proteolysis"/>
    <property type="evidence" value="ECO:0007669"/>
    <property type="project" value="UniProtKB-KW"/>
</dbReference>
<dbReference type="GO" id="GO:0005576">
    <property type="term" value="C:extracellular region"/>
    <property type="evidence" value="ECO:0007669"/>
    <property type="project" value="UniProtKB-SubCell"/>
</dbReference>
<comment type="caution">
    <text evidence="9">Lacks conserved residue(s) required for the propagation of feature annotation.</text>
</comment>
<dbReference type="GO" id="GO:0046872">
    <property type="term" value="F:metal ion binding"/>
    <property type="evidence" value="ECO:0007669"/>
    <property type="project" value="UniProtKB-KW"/>
</dbReference>
<evidence type="ECO:0000313" key="12">
    <source>
        <dbReference type="Proteomes" id="UP001050691"/>
    </source>
</evidence>
<protein>
    <recommendedName>
        <fullName evidence="10">Peptidase S53 domain-containing protein</fullName>
    </recommendedName>
</protein>
<dbReference type="Gene3D" id="3.40.50.200">
    <property type="entry name" value="Peptidase S8/S53 domain"/>
    <property type="match status" value="1"/>
</dbReference>
<keyword evidence="6" id="KW-0720">Serine protease</keyword>
<dbReference type="PANTHER" id="PTHR14218">
    <property type="entry name" value="PROTEASE S8 TRIPEPTIDYL PEPTIDASE I CLN2"/>
    <property type="match status" value="1"/>
</dbReference>
<comment type="caution">
    <text evidence="11">The sequence shown here is derived from an EMBL/GenBank/DDBJ whole genome shotgun (WGS) entry which is preliminary data.</text>
</comment>
<evidence type="ECO:0000256" key="6">
    <source>
        <dbReference type="ARBA" id="ARBA00022825"/>
    </source>
</evidence>
<name>A0AAV5ARK5_9AGAM</name>
<keyword evidence="4" id="KW-0479">Metal-binding</keyword>
<organism evidence="11 12">
    <name type="scientific">Clathrus columnatus</name>
    <dbReference type="NCBI Taxonomy" id="1419009"/>
    <lineage>
        <taxon>Eukaryota</taxon>
        <taxon>Fungi</taxon>
        <taxon>Dikarya</taxon>
        <taxon>Basidiomycota</taxon>
        <taxon>Agaricomycotina</taxon>
        <taxon>Agaricomycetes</taxon>
        <taxon>Phallomycetidae</taxon>
        <taxon>Phallales</taxon>
        <taxon>Clathraceae</taxon>
        <taxon>Clathrus</taxon>
    </lineage>
</organism>
<comment type="subcellular location">
    <subcellularLocation>
        <location evidence="2">Secreted</location>
        <location evidence="2">Extracellular space</location>
    </subcellularLocation>
</comment>
<evidence type="ECO:0000256" key="3">
    <source>
        <dbReference type="ARBA" id="ARBA00022670"/>
    </source>
</evidence>
<dbReference type="InterPro" id="IPR030400">
    <property type="entry name" value="Sedolisin_dom"/>
</dbReference>
<dbReference type="InterPro" id="IPR036852">
    <property type="entry name" value="Peptidase_S8/S53_dom_sf"/>
</dbReference>
<proteinExistence type="predicted"/>
<dbReference type="AlphaFoldDB" id="A0AAV5ARK5"/>
<dbReference type="SMART" id="SM00944">
    <property type="entry name" value="Pro-kuma_activ"/>
    <property type="match status" value="1"/>
</dbReference>
<evidence type="ECO:0000313" key="11">
    <source>
        <dbReference type="EMBL" id="GJJ16158.1"/>
    </source>
</evidence>
<dbReference type="SUPFAM" id="SSF54897">
    <property type="entry name" value="Protease propeptides/inhibitors"/>
    <property type="match status" value="1"/>
</dbReference>
<dbReference type="PROSITE" id="PS51695">
    <property type="entry name" value="SEDOLISIN"/>
    <property type="match status" value="1"/>
</dbReference>